<evidence type="ECO:0000313" key="3">
    <source>
        <dbReference type="EMBL" id="BDQ34494.1"/>
    </source>
</evidence>
<dbReference type="PANTHER" id="PTHR13947:SF37">
    <property type="entry name" value="LD18367P"/>
    <property type="match status" value="1"/>
</dbReference>
<dbReference type="InterPro" id="IPR016181">
    <property type="entry name" value="Acyl_CoA_acyltransferase"/>
</dbReference>
<evidence type="ECO:0000313" key="4">
    <source>
        <dbReference type="Proteomes" id="UP001061361"/>
    </source>
</evidence>
<dbReference type="CDD" id="cd04301">
    <property type="entry name" value="NAT_SF"/>
    <property type="match status" value="1"/>
</dbReference>
<accession>A0ABM8AT59</accession>
<gene>
    <name evidence="3" type="ORF">JCM14722_20360</name>
</gene>
<evidence type="ECO:0000259" key="2">
    <source>
        <dbReference type="PROSITE" id="PS51186"/>
    </source>
</evidence>
<dbReference type="PANTHER" id="PTHR13947">
    <property type="entry name" value="GNAT FAMILY N-ACETYLTRANSFERASE"/>
    <property type="match status" value="1"/>
</dbReference>
<feature type="domain" description="N-acetyltransferase" evidence="2">
    <location>
        <begin position="4"/>
        <end position="165"/>
    </location>
</feature>
<dbReference type="InterPro" id="IPR050769">
    <property type="entry name" value="NAT_camello-type"/>
</dbReference>
<name>A0ABM8AT59_9BACT</name>
<reference evidence="3" key="1">
    <citation type="submission" date="2022-08" db="EMBL/GenBank/DDBJ databases">
        <title>Genome Sequence of the sulphate-reducing bacterium, Pseudodesulfovibrio portus JCM14722.</title>
        <authorList>
            <person name="Kondo R."/>
            <person name="Kataoka T."/>
        </authorList>
    </citation>
    <scope>NUCLEOTIDE SEQUENCE</scope>
    <source>
        <strain evidence="3">JCM 14722</strain>
    </source>
</reference>
<keyword evidence="1" id="KW-0808">Transferase</keyword>
<keyword evidence="4" id="KW-1185">Reference proteome</keyword>
<dbReference type="RefSeq" id="WP_264981400.1">
    <property type="nucleotide sequence ID" value="NZ_AP026708.1"/>
</dbReference>
<organism evidence="3 4">
    <name type="scientific">Pseudodesulfovibrio portus</name>
    <dbReference type="NCBI Taxonomy" id="231439"/>
    <lineage>
        <taxon>Bacteria</taxon>
        <taxon>Pseudomonadati</taxon>
        <taxon>Thermodesulfobacteriota</taxon>
        <taxon>Desulfovibrionia</taxon>
        <taxon>Desulfovibrionales</taxon>
        <taxon>Desulfovibrionaceae</taxon>
    </lineage>
</organism>
<dbReference type="SUPFAM" id="SSF55729">
    <property type="entry name" value="Acyl-CoA N-acyltransferases (Nat)"/>
    <property type="match status" value="1"/>
</dbReference>
<sequence length="166" mass="18461">MSETAIHPYSPGTVGEVVRAHAAYYGLRWDFDARFEAQVSRELGEFIREFDAARDGFWRAECDGKFAGGVAVDGSRSGHGCARLRWFIVPESFQGKGIGSRLFDAAMDFCRERGLHTVHLWTFAGLDAARALYERGGFRLVEEAVGDGWGPVITEQKFVLSLRPTP</sequence>
<protein>
    <recommendedName>
        <fullName evidence="2">N-acetyltransferase domain-containing protein</fullName>
    </recommendedName>
</protein>
<dbReference type="Proteomes" id="UP001061361">
    <property type="component" value="Chromosome"/>
</dbReference>
<dbReference type="Pfam" id="PF00583">
    <property type="entry name" value="Acetyltransf_1"/>
    <property type="match status" value="1"/>
</dbReference>
<evidence type="ECO:0000256" key="1">
    <source>
        <dbReference type="ARBA" id="ARBA00022679"/>
    </source>
</evidence>
<dbReference type="Gene3D" id="3.40.630.30">
    <property type="match status" value="1"/>
</dbReference>
<proteinExistence type="predicted"/>
<dbReference type="PROSITE" id="PS51186">
    <property type="entry name" value="GNAT"/>
    <property type="match status" value="1"/>
</dbReference>
<dbReference type="InterPro" id="IPR000182">
    <property type="entry name" value="GNAT_dom"/>
</dbReference>
<dbReference type="EMBL" id="AP026708">
    <property type="protein sequence ID" value="BDQ34494.1"/>
    <property type="molecule type" value="Genomic_DNA"/>
</dbReference>